<reference evidence="2 3" key="1">
    <citation type="submission" date="2014-02" db="EMBL/GenBank/DDBJ databases">
        <title>Single nucleus genome sequencing reveals high similarity among nuclei of an endomycorrhizal fungus.</title>
        <authorList>
            <person name="Lin K."/>
            <person name="Geurts R."/>
            <person name="Zhang Z."/>
            <person name="Limpens E."/>
            <person name="Saunders D.G."/>
            <person name="Mu D."/>
            <person name="Pang E."/>
            <person name="Cao H."/>
            <person name="Cha H."/>
            <person name="Lin T."/>
            <person name="Zhou Q."/>
            <person name="Shang Y."/>
            <person name="Li Y."/>
            <person name="Ivanov S."/>
            <person name="Sharma T."/>
            <person name="Velzen R.V."/>
            <person name="Ruijter N.D."/>
            <person name="Aanen D.K."/>
            <person name="Win J."/>
            <person name="Kamoun S."/>
            <person name="Bisseling T."/>
            <person name="Huang S."/>
        </authorList>
    </citation>
    <scope>NUCLEOTIDE SEQUENCE [LARGE SCALE GENOMIC DNA]</scope>
    <source>
        <strain evidence="3">DAOM197198w</strain>
    </source>
</reference>
<dbReference type="PANTHER" id="PTHR12358">
    <property type="entry name" value="SPHINGOSINE KINASE"/>
    <property type="match status" value="1"/>
</dbReference>
<dbReference type="GO" id="GO:0046512">
    <property type="term" value="P:sphingosine biosynthetic process"/>
    <property type="evidence" value="ECO:0007669"/>
    <property type="project" value="TreeGrafter"/>
</dbReference>
<dbReference type="EMBL" id="JEMT01005082">
    <property type="protein sequence ID" value="EXX79182.1"/>
    <property type="molecule type" value="Genomic_DNA"/>
</dbReference>
<accession>A0A015KBP7</accession>
<feature type="domain" description="YegS/DAGK C-terminal" evidence="1">
    <location>
        <begin position="113"/>
        <end position="212"/>
    </location>
</feature>
<evidence type="ECO:0000313" key="2">
    <source>
        <dbReference type="EMBL" id="EXX79182.1"/>
    </source>
</evidence>
<gene>
    <name evidence="2" type="ORF">RirG_008110</name>
</gene>
<dbReference type="GO" id="GO:0005737">
    <property type="term" value="C:cytoplasm"/>
    <property type="evidence" value="ECO:0007669"/>
    <property type="project" value="TreeGrafter"/>
</dbReference>
<dbReference type="Pfam" id="PF19279">
    <property type="entry name" value="YegS_C"/>
    <property type="match status" value="1"/>
</dbReference>
<sequence>MSLNYGIIADCDLSTEHLRFMKDFRFVIGALQALLANRKYSCEIAMKIVEDNIDNIRQEYNKIYNSSSSHVEDKSNEVEDKSKGIVDKYGSVNDPIPSDWTVLNDDGYIFIAGKVPWLSRSQIVFPCALPSDGLLDLMIVNWDKISKLKVANILASFEQGAHINMKEVKYYKVAALRLTPKNKDTGYISIDGEKVPFKPFQVEVHPKLINVLNIDGKYAPTNV</sequence>
<evidence type="ECO:0000313" key="3">
    <source>
        <dbReference type="Proteomes" id="UP000022910"/>
    </source>
</evidence>
<keyword evidence="2" id="KW-0808">Transferase</keyword>
<dbReference type="HOGENOM" id="CLU_013399_0_1_1"/>
<dbReference type="SUPFAM" id="SSF111331">
    <property type="entry name" value="NAD kinase/diacylglycerol kinase-like"/>
    <property type="match status" value="1"/>
</dbReference>
<organism evidence="2 3">
    <name type="scientific">Rhizophagus irregularis (strain DAOM 197198w)</name>
    <name type="common">Glomus intraradices</name>
    <dbReference type="NCBI Taxonomy" id="1432141"/>
    <lineage>
        <taxon>Eukaryota</taxon>
        <taxon>Fungi</taxon>
        <taxon>Fungi incertae sedis</taxon>
        <taxon>Mucoromycota</taxon>
        <taxon>Glomeromycotina</taxon>
        <taxon>Glomeromycetes</taxon>
        <taxon>Glomerales</taxon>
        <taxon>Glomeraceae</taxon>
        <taxon>Rhizophagus</taxon>
    </lineage>
</organism>
<dbReference type="GO" id="GO:0001727">
    <property type="term" value="F:lipid kinase activity"/>
    <property type="evidence" value="ECO:0007669"/>
    <property type="project" value="TreeGrafter"/>
</dbReference>
<dbReference type="STRING" id="1432141.A0A015KBP7"/>
<dbReference type="GO" id="GO:0016020">
    <property type="term" value="C:membrane"/>
    <property type="evidence" value="ECO:0007669"/>
    <property type="project" value="TreeGrafter"/>
</dbReference>
<keyword evidence="3" id="KW-1185">Reference proteome</keyword>
<evidence type="ECO:0000259" key="1">
    <source>
        <dbReference type="Pfam" id="PF19279"/>
    </source>
</evidence>
<protein>
    <submittedName>
        <fullName evidence="2">Sphinganine kinase LCB4</fullName>
    </submittedName>
</protein>
<comment type="caution">
    <text evidence="2">The sequence shown here is derived from an EMBL/GenBank/DDBJ whole genome shotgun (WGS) entry which is preliminary data.</text>
</comment>
<dbReference type="AlphaFoldDB" id="A0A015KBP7"/>
<dbReference type="InterPro" id="IPR045540">
    <property type="entry name" value="YegS/DAGK_C"/>
</dbReference>
<keyword evidence="2" id="KW-0418">Kinase</keyword>
<dbReference type="GO" id="GO:0016773">
    <property type="term" value="F:phosphotransferase activity, alcohol group as acceptor"/>
    <property type="evidence" value="ECO:0007669"/>
    <property type="project" value="UniProtKB-ARBA"/>
</dbReference>
<dbReference type="Gene3D" id="2.60.200.40">
    <property type="match status" value="1"/>
</dbReference>
<dbReference type="InterPro" id="IPR016064">
    <property type="entry name" value="NAD/diacylglycerol_kinase_sf"/>
</dbReference>
<dbReference type="PANTHER" id="PTHR12358:SF31">
    <property type="entry name" value="ACYLGLYCEROL KINASE, MITOCHONDRIAL"/>
    <property type="match status" value="1"/>
</dbReference>
<dbReference type="OrthoDB" id="3853857at2759"/>
<dbReference type="InterPro" id="IPR050187">
    <property type="entry name" value="Lipid_Phosphate_FormReg"/>
</dbReference>
<dbReference type="Proteomes" id="UP000022910">
    <property type="component" value="Unassembled WGS sequence"/>
</dbReference>
<name>A0A015KBP7_RHIIW</name>
<proteinExistence type="predicted"/>